<accession>A0ABV7YLR3</accession>
<dbReference type="PANTHER" id="PTHR46193">
    <property type="entry name" value="6-PHOSPHOGLUCONATE PHOSPHATASE"/>
    <property type="match status" value="1"/>
</dbReference>
<proteinExistence type="inferred from homology"/>
<dbReference type="CDD" id="cd07526">
    <property type="entry name" value="HAD_BPGM_like"/>
    <property type="match status" value="1"/>
</dbReference>
<comment type="cofactor">
    <cofactor evidence="1">
        <name>Mg(2+)</name>
        <dbReference type="ChEBI" id="CHEBI:18420"/>
    </cofactor>
</comment>
<dbReference type="PANTHER" id="PTHR46193:SF10">
    <property type="entry name" value="6-PHOSPHOGLUCONATE PHOSPHATASE"/>
    <property type="match status" value="1"/>
</dbReference>
<dbReference type="InterPro" id="IPR051600">
    <property type="entry name" value="Beta-PGM-like"/>
</dbReference>
<dbReference type="InterPro" id="IPR036412">
    <property type="entry name" value="HAD-like_sf"/>
</dbReference>
<dbReference type="Gene3D" id="3.40.50.1000">
    <property type="entry name" value="HAD superfamily/HAD-like"/>
    <property type="match status" value="1"/>
</dbReference>
<keyword evidence="5" id="KW-0378">Hydrolase</keyword>
<gene>
    <name evidence="5" type="ORF">ACFOUW_29825</name>
</gene>
<dbReference type="EMBL" id="JBHRZH010000036">
    <property type="protein sequence ID" value="MFC3765068.1"/>
    <property type="molecule type" value="Genomic_DNA"/>
</dbReference>
<protein>
    <submittedName>
        <fullName evidence="5">HAD family hydrolase</fullName>
    </submittedName>
</protein>
<dbReference type="RefSeq" id="WP_307782476.1">
    <property type="nucleotide sequence ID" value="NZ_JAFBCM010000001.1"/>
</dbReference>
<dbReference type="Pfam" id="PF00702">
    <property type="entry name" value="Hydrolase"/>
    <property type="match status" value="1"/>
</dbReference>
<dbReference type="GO" id="GO:0016787">
    <property type="term" value="F:hydrolase activity"/>
    <property type="evidence" value="ECO:0007669"/>
    <property type="project" value="UniProtKB-KW"/>
</dbReference>
<evidence type="ECO:0000256" key="3">
    <source>
        <dbReference type="ARBA" id="ARBA00022723"/>
    </source>
</evidence>
<comment type="similarity">
    <text evidence="2">Belongs to the HAD-like hydrolase superfamily. CbbY/CbbZ/Gph/YieH family.</text>
</comment>
<name>A0ABV7YLR3_9ACTN</name>
<evidence type="ECO:0000256" key="1">
    <source>
        <dbReference type="ARBA" id="ARBA00001946"/>
    </source>
</evidence>
<dbReference type="SFLD" id="SFLDG01129">
    <property type="entry name" value="C1.5:_HAD__Beta-PGM__Phosphata"/>
    <property type="match status" value="1"/>
</dbReference>
<dbReference type="NCBIfam" id="TIGR01509">
    <property type="entry name" value="HAD-SF-IA-v3"/>
    <property type="match status" value="1"/>
</dbReference>
<dbReference type="Proteomes" id="UP001595699">
    <property type="component" value="Unassembled WGS sequence"/>
</dbReference>
<reference evidence="6" key="1">
    <citation type="journal article" date="2019" name="Int. J. Syst. Evol. Microbiol.">
        <title>The Global Catalogue of Microorganisms (GCM) 10K type strain sequencing project: providing services to taxonomists for standard genome sequencing and annotation.</title>
        <authorList>
            <consortium name="The Broad Institute Genomics Platform"/>
            <consortium name="The Broad Institute Genome Sequencing Center for Infectious Disease"/>
            <person name="Wu L."/>
            <person name="Ma J."/>
        </authorList>
    </citation>
    <scope>NUCLEOTIDE SEQUENCE [LARGE SCALE GENOMIC DNA]</scope>
    <source>
        <strain evidence="6">CGMCC 4.7241</strain>
    </source>
</reference>
<evidence type="ECO:0000256" key="4">
    <source>
        <dbReference type="ARBA" id="ARBA00022842"/>
    </source>
</evidence>
<organism evidence="5 6">
    <name type="scientific">Tenggerimyces flavus</name>
    <dbReference type="NCBI Taxonomy" id="1708749"/>
    <lineage>
        <taxon>Bacteria</taxon>
        <taxon>Bacillati</taxon>
        <taxon>Actinomycetota</taxon>
        <taxon>Actinomycetes</taxon>
        <taxon>Propionibacteriales</taxon>
        <taxon>Nocardioidaceae</taxon>
        <taxon>Tenggerimyces</taxon>
    </lineage>
</organism>
<dbReference type="SFLD" id="SFLDG01135">
    <property type="entry name" value="C1.5.6:_HAD__Beta-PGM__Phospha"/>
    <property type="match status" value="1"/>
</dbReference>
<evidence type="ECO:0000313" key="5">
    <source>
        <dbReference type="EMBL" id="MFC3765068.1"/>
    </source>
</evidence>
<dbReference type="InterPro" id="IPR023214">
    <property type="entry name" value="HAD_sf"/>
</dbReference>
<dbReference type="Gene3D" id="1.10.150.240">
    <property type="entry name" value="Putative phosphatase, domain 2"/>
    <property type="match status" value="1"/>
</dbReference>
<dbReference type="NCBIfam" id="TIGR01549">
    <property type="entry name" value="HAD-SF-IA-v1"/>
    <property type="match status" value="1"/>
</dbReference>
<keyword evidence="3" id="KW-0479">Metal-binding</keyword>
<keyword evidence="4" id="KW-0460">Magnesium</keyword>
<comment type="caution">
    <text evidence="5">The sequence shown here is derived from an EMBL/GenBank/DDBJ whole genome shotgun (WGS) entry which is preliminary data.</text>
</comment>
<dbReference type="InterPro" id="IPR006439">
    <property type="entry name" value="HAD-SF_hydro_IA"/>
</dbReference>
<sequence length="216" mass="23908">MERFHLVIWDNDGVLVDSEPIANRILAELLTESGWPTTYEDSLREYMGGSMKLVREVVEPKLGRPLPADLEDRYHEQLFLRMRTELLAVEGVREALDELDLPVCVASSGAHARIELALKKTGLYEKFAGHIFSADDVERGKPNPDLFLHAAREMGVAPEHCVVVEDSPLGVTAARAAGMKVIGYAGMTPAERLKDADVVITAMSQLTQQIRRLDAS</sequence>
<evidence type="ECO:0000256" key="2">
    <source>
        <dbReference type="ARBA" id="ARBA00006171"/>
    </source>
</evidence>
<evidence type="ECO:0000313" key="6">
    <source>
        <dbReference type="Proteomes" id="UP001595699"/>
    </source>
</evidence>
<dbReference type="SUPFAM" id="SSF56784">
    <property type="entry name" value="HAD-like"/>
    <property type="match status" value="1"/>
</dbReference>
<dbReference type="InterPro" id="IPR023198">
    <property type="entry name" value="PGP-like_dom2"/>
</dbReference>
<dbReference type="SFLD" id="SFLDS00003">
    <property type="entry name" value="Haloacid_Dehalogenase"/>
    <property type="match status" value="1"/>
</dbReference>
<keyword evidence="6" id="KW-1185">Reference proteome</keyword>